<gene>
    <name evidence="2" type="ORF">J2S57_001218</name>
</gene>
<organism evidence="2 3">
    <name type="scientific">Kineosporia succinea</name>
    <dbReference type="NCBI Taxonomy" id="84632"/>
    <lineage>
        <taxon>Bacteria</taxon>
        <taxon>Bacillati</taxon>
        <taxon>Actinomycetota</taxon>
        <taxon>Actinomycetes</taxon>
        <taxon>Kineosporiales</taxon>
        <taxon>Kineosporiaceae</taxon>
        <taxon>Kineosporia</taxon>
    </lineage>
</organism>
<proteinExistence type="predicted"/>
<sequence>MTAHPSPGNGQQQLRRPLSPVEAALVAEACSRSDVVWVKPGGAERYQAVWHTWHDDAVAVVYGAGEQMLPVLSGEVEVMARSKDTGAAVIGFLAHVDTLTAHTPEWDAAATVLSTARLNAVDMDQQRERWASGAVISLLRPIAVTVAAEGRDDTPTGALPPLGGPGTTTGKKPFHLGGRLRRALRLRRRDEDDD</sequence>
<keyword evidence="3" id="KW-1185">Reference proteome</keyword>
<evidence type="ECO:0000313" key="3">
    <source>
        <dbReference type="Proteomes" id="UP001235712"/>
    </source>
</evidence>
<name>A0ABT9NYF2_9ACTN</name>
<evidence type="ECO:0000256" key="1">
    <source>
        <dbReference type="SAM" id="MobiDB-lite"/>
    </source>
</evidence>
<feature type="region of interest" description="Disordered" evidence="1">
    <location>
        <begin position="151"/>
        <end position="179"/>
    </location>
</feature>
<evidence type="ECO:0000313" key="2">
    <source>
        <dbReference type="EMBL" id="MDP9825469.1"/>
    </source>
</evidence>
<comment type="caution">
    <text evidence="2">The sequence shown here is derived from an EMBL/GenBank/DDBJ whole genome shotgun (WGS) entry which is preliminary data.</text>
</comment>
<evidence type="ECO:0008006" key="4">
    <source>
        <dbReference type="Google" id="ProtNLM"/>
    </source>
</evidence>
<reference evidence="2 3" key="1">
    <citation type="submission" date="2023-07" db="EMBL/GenBank/DDBJ databases">
        <title>Sequencing the genomes of 1000 actinobacteria strains.</title>
        <authorList>
            <person name="Klenk H.-P."/>
        </authorList>
    </citation>
    <scope>NUCLEOTIDE SEQUENCE [LARGE SCALE GENOMIC DNA]</scope>
    <source>
        <strain evidence="2 3">DSM 44388</strain>
    </source>
</reference>
<protein>
    <recommendedName>
        <fullName evidence="4">Cyclic nucleotide-binding domain-containing protein</fullName>
    </recommendedName>
</protein>
<dbReference type="RefSeq" id="WP_307239279.1">
    <property type="nucleotide sequence ID" value="NZ_JAUSQZ010000001.1"/>
</dbReference>
<accession>A0ABT9NYF2</accession>
<dbReference type="Proteomes" id="UP001235712">
    <property type="component" value="Unassembled WGS sequence"/>
</dbReference>
<dbReference type="EMBL" id="JAUSQZ010000001">
    <property type="protein sequence ID" value="MDP9825469.1"/>
    <property type="molecule type" value="Genomic_DNA"/>
</dbReference>